<evidence type="ECO:0000313" key="1">
    <source>
        <dbReference type="EMBL" id="QIN84392.1"/>
    </source>
</evidence>
<name>A0A6G8QD82_9ACTN</name>
<dbReference type="EMBL" id="CP045119">
    <property type="protein sequence ID" value="QIN84392.1"/>
    <property type="molecule type" value="Genomic_DNA"/>
</dbReference>
<organism evidence="1 2">
    <name type="scientific">Rubrobacter tropicus</name>
    <dbReference type="NCBI Taxonomy" id="2653851"/>
    <lineage>
        <taxon>Bacteria</taxon>
        <taxon>Bacillati</taxon>
        <taxon>Actinomycetota</taxon>
        <taxon>Rubrobacteria</taxon>
        <taxon>Rubrobacterales</taxon>
        <taxon>Rubrobacteraceae</taxon>
        <taxon>Rubrobacter</taxon>
    </lineage>
</organism>
<dbReference type="KEGG" id="rub:GBA63_18395"/>
<protein>
    <submittedName>
        <fullName evidence="1">DUF433 domain-containing protein</fullName>
    </submittedName>
</protein>
<dbReference type="InterPro" id="IPR036388">
    <property type="entry name" value="WH-like_DNA-bd_sf"/>
</dbReference>
<dbReference type="InterPro" id="IPR007367">
    <property type="entry name" value="DUF433"/>
</dbReference>
<dbReference type="InterPro" id="IPR009057">
    <property type="entry name" value="Homeodomain-like_sf"/>
</dbReference>
<proteinExistence type="predicted"/>
<sequence>MSGELVFSGTRVEVKTLVDYLKGGHTLDDFLEGFPTVSREQAEAYLETTLSAADATTTAGRL</sequence>
<gene>
    <name evidence="1" type="ORF">GBA63_18395</name>
</gene>
<evidence type="ECO:0000313" key="2">
    <source>
        <dbReference type="Proteomes" id="UP000501452"/>
    </source>
</evidence>
<keyword evidence="2" id="KW-1185">Reference proteome</keyword>
<dbReference type="Gene3D" id="1.10.10.10">
    <property type="entry name" value="Winged helix-like DNA-binding domain superfamily/Winged helix DNA-binding domain"/>
    <property type="match status" value="1"/>
</dbReference>
<dbReference type="Proteomes" id="UP000501452">
    <property type="component" value="Chromosome"/>
</dbReference>
<dbReference type="AlphaFoldDB" id="A0A6G8QD82"/>
<dbReference type="Pfam" id="PF04255">
    <property type="entry name" value="DUF433"/>
    <property type="match status" value="1"/>
</dbReference>
<accession>A0A6G8QD82</accession>
<reference evidence="1 2" key="1">
    <citation type="submission" date="2019-10" db="EMBL/GenBank/DDBJ databases">
        <title>Rubrobacter sp nov SCSIO 52090 isolated from a deep-sea sediment in the South China Sea.</title>
        <authorList>
            <person name="Chen R.W."/>
        </authorList>
    </citation>
    <scope>NUCLEOTIDE SEQUENCE [LARGE SCALE GENOMIC DNA]</scope>
    <source>
        <strain evidence="1 2">SCSIO 52909</strain>
    </source>
</reference>
<dbReference type="SUPFAM" id="SSF46689">
    <property type="entry name" value="Homeodomain-like"/>
    <property type="match status" value="1"/>
</dbReference>